<dbReference type="Pfam" id="PF00015">
    <property type="entry name" value="MCPsignal"/>
    <property type="match status" value="1"/>
</dbReference>
<dbReference type="Pfam" id="PF17200">
    <property type="entry name" value="sCache_2"/>
    <property type="match status" value="1"/>
</dbReference>
<evidence type="ECO:0000256" key="8">
    <source>
        <dbReference type="PROSITE-ProRule" id="PRU00284"/>
    </source>
</evidence>
<evidence type="ECO:0000256" key="1">
    <source>
        <dbReference type="ARBA" id="ARBA00004651"/>
    </source>
</evidence>
<evidence type="ECO:0000313" key="12">
    <source>
        <dbReference type="EMBL" id="MBB2182860.1"/>
    </source>
</evidence>
<protein>
    <submittedName>
        <fullName evidence="12">Methyl-accepting chemotaxis protein</fullName>
    </submittedName>
</protein>
<dbReference type="GO" id="GO:0005886">
    <property type="term" value="C:plasma membrane"/>
    <property type="evidence" value="ECO:0007669"/>
    <property type="project" value="UniProtKB-SubCell"/>
</dbReference>
<dbReference type="Gene3D" id="3.30.450.20">
    <property type="entry name" value="PAS domain"/>
    <property type="match status" value="1"/>
</dbReference>
<dbReference type="PANTHER" id="PTHR32089">
    <property type="entry name" value="METHYL-ACCEPTING CHEMOTAXIS PROTEIN MCPB"/>
    <property type="match status" value="1"/>
</dbReference>
<keyword evidence="4 9" id="KW-1133">Transmembrane helix</keyword>
<dbReference type="CDD" id="cd06225">
    <property type="entry name" value="HAMP"/>
    <property type="match status" value="1"/>
</dbReference>
<dbReference type="SMART" id="SM00283">
    <property type="entry name" value="MA"/>
    <property type="match status" value="1"/>
</dbReference>
<dbReference type="Proteomes" id="UP000574276">
    <property type="component" value="Unassembled WGS sequence"/>
</dbReference>
<comment type="similarity">
    <text evidence="7">Belongs to the methyl-accepting chemotaxis (MCP) protein family.</text>
</comment>
<dbReference type="SUPFAM" id="SSF58104">
    <property type="entry name" value="Methyl-accepting chemotaxis protein (MCP) signaling domain"/>
    <property type="match status" value="1"/>
</dbReference>
<name>A0A839JZM9_9FIRM</name>
<evidence type="ECO:0000256" key="4">
    <source>
        <dbReference type="ARBA" id="ARBA00022989"/>
    </source>
</evidence>
<accession>A0A839JZM9</accession>
<feature type="domain" description="HAMP" evidence="11">
    <location>
        <begin position="241"/>
        <end position="294"/>
    </location>
</feature>
<dbReference type="PRINTS" id="PR00260">
    <property type="entry name" value="CHEMTRNSDUCR"/>
</dbReference>
<dbReference type="PANTHER" id="PTHR32089:SF112">
    <property type="entry name" value="LYSOZYME-LIKE PROTEIN-RELATED"/>
    <property type="match status" value="1"/>
</dbReference>
<evidence type="ECO:0000313" key="13">
    <source>
        <dbReference type="Proteomes" id="UP000574276"/>
    </source>
</evidence>
<keyword evidence="3 9" id="KW-0812">Transmembrane</keyword>
<dbReference type="AlphaFoldDB" id="A0A839JZM9"/>
<dbReference type="GO" id="GO:0004888">
    <property type="term" value="F:transmembrane signaling receptor activity"/>
    <property type="evidence" value="ECO:0007669"/>
    <property type="project" value="InterPro"/>
</dbReference>
<comment type="caution">
    <text evidence="12">The sequence shown here is derived from an EMBL/GenBank/DDBJ whole genome shotgun (WGS) entry which is preliminary data.</text>
</comment>
<dbReference type="Pfam" id="PF00672">
    <property type="entry name" value="HAMP"/>
    <property type="match status" value="1"/>
</dbReference>
<evidence type="ECO:0000259" key="11">
    <source>
        <dbReference type="PROSITE" id="PS50885"/>
    </source>
</evidence>
<proteinExistence type="inferred from homology"/>
<dbReference type="EMBL" id="JACEGA010000001">
    <property type="protein sequence ID" value="MBB2182860.1"/>
    <property type="molecule type" value="Genomic_DNA"/>
</dbReference>
<comment type="subcellular location">
    <subcellularLocation>
        <location evidence="1">Cell membrane</location>
        <topology evidence="1">Multi-pass membrane protein</topology>
    </subcellularLocation>
</comment>
<evidence type="ECO:0000256" key="5">
    <source>
        <dbReference type="ARBA" id="ARBA00023136"/>
    </source>
</evidence>
<evidence type="ECO:0000256" key="3">
    <source>
        <dbReference type="ARBA" id="ARBA00022692"/>
    </source>
</evidence>
<dbReference type="CDD" id="cd18774">
    <property type="entry name" value="PDC2_HK_sensor"/>
    <property type="match status" value="1"/>
</dbReference>
<evidence type="ECO:0000256" key="9">
    <source>
        <dbReference type="SAM" id="Phobius"/>
    </source>
</evidence>
<evidence type="ECO:0000256" key="7">
    <source>
        <dbReference type="ARBA" id="ARBA00029447"/>
    </source>
</evidence>
<sequence>MRFLKFNSINKKICVLVSAVAIYSLFVISIMNYIIANNELKRSNEIILRNAIETVMADINRNHSYTLSDSAWMTEETAKESSINMIQNLLNEEAEATSGATVETDVVSAATENSAYRIHTLDLGETGYFYILNSQGDIIYHPSMEGNVSNVQTKDGRLILPEIIDTAKNGGGILSYTLSDKSLKDKQTVYTMYFPHWDWIVSAVTYDKELARGSSIILLSNTIAVVLTLVLAIAITIFVTRRITKPIKQVTHILEQVSNGDLTQEKIKIKAKDETKILGDSVNRLLDSFNDILKTMITSGDRINTFSSDLRETSSYMSQATAEVAQTISHIAEATQEQYKDIMDSVSKVTKLGEDINETAEASNQIEALVQQNLELKEQGLSSVNNLKDANRLNKTNANELEKVIGRISEHSQDIGEITTIITNVAKQTNLLALNASIEASRAGEHGASFAVVAEEIRKLASEISISTEKIRNQISDMQNQSEEAVRFVQVNKSGVKKINSSVEDTENIFQKISDSLQQLVEGIKVIANNNYNINRQKDEVLTLLHHVSATAEDNSASIEEVSASTEEQSATVVGISDSIVQLNEMTKELDNLINRFKIKE</sequence>
<feature type="transmembrane region" description="Helical" evidence="9">
    <location>
        <begin position="216"/>
        <end position="239"/>
    </location>
</feature>
<evidence type="ECO:0000259" key="10">
    <source>
        <dbReference type="PROSITE" id="PS50111"/>
    </source>
</evidence>
<dbReference type="PROSITE" id="PS50111">
    <property type="entry name" value="CHEMOTAXIS_TRANSDUC_2"/>
    <property type="match status" value="1"/>
</dbReference>
<dbReference type="Gene3D" id="1.10.287.950">
    <property type="entry name" value="Methyl-accepting chemotaxis protein"/>
    <property type="match status" value="1"/>
</dbReference>
<gene>
    <name evidence="12" type="ORF">H0486_08225</name>
</gene>
<dbReference type="GO" id="GO:0007165">
    <property type="term" value="P:signal transduction"/>
    <property type="evidence" value="ECO:0007669"/>
    <property type="project" value="UniProtKB-KW"/>
</dbReference>
<dbReference type="RefSeq" id="WP_228352549.1">
    <property type="nucleotide sequence ID" value="NZ_JACEGA010000001.1"/>
</dbReference>
<dbReference type="InterPro" id="IPR004089">
    <property type="entry name" value="MCPsignal_dom"/>
</dbReference>
<reference evidence="12 13" key="1">
    <citation type="submission" date="2020-07" db="EMBL/GenBank/DDBJ databases">
        <title>Characterization and genome sequencing of isolate MD1, a novel member within the family Lachnospiraceae.</title>
        <authorList>
            <person name="Rettenmaier R."/>
            <person name="Di Bello L."/>
            <person name="Zinser C."/>
            <person name="Scheitz K."/>
            <person name="Liebl W."/>
            <person name="Zverlov V."/>
        </authorList>
    </citation>
    <scope>NUCLEOTIDE SEQUENCE [LARGE SCALE GENOMIC DNA]</scope>
    <source>
        <strain evidence="12 13">MD1</strain>
    </source>
</reference>
<dbReference type="InterPro" id="IPR033480">
    <property type="entry name" value="sCache_2"/>
</dbReference>
<dbReference type="InterPro" id="IPR003660">
    <property type="entry name" value="HAMP_dom"/>
</dbReference>
<feature type="domain" description="Methyl-accepting transducer" evidence="10">
    <location>
        <begin position="313"/>
        <end position="570"/>
    </location>
</feature>
<dbReference type="PROSITE" id="PS50885">
    <property type="entry name" value="HAMP"/>
    <property type="match status" value="1"/>
</dbReference>
<keyword evidence="13" id="KW-1185">Reference proteome</keyword>
<feature type="transmembrane region" description="Helical" evidence="9">
    <location>
        <begin position="12"/>
        <end position="35"/>
    </location>
</feature>
<dbReference type="GO" id="GO:0006935">
    <property type="term" value="P:chemotaxis"/>
    <property type="evidence" value="ECO:0007669"/>
    <property type="project" value="InterPro"/>
</dbReference>
<keyword evidence="6 8" id="KW-0807">Transducer</keyword>
<dbReference type="InterPro" id="IPR004090">
    <property type="entry name" value="Chemotax_Me-accpt_rcpt"/>
</dbReference>
<evidence type="ECO:0000256" key="2">
    <source>
        <dbReference type="ARBA" id="ARBA00022475"/>
    </source>
</evidence>
<evidence type="ECO:0000256" key="6">
    <source>
        <dbReference type="ARBA" id="ARBA00023224"/>
    </source>
</evidence>
<keyword evidence="2" id="KW-1003">Cell membrane</keyword>
<keyword evidence="5 9" id="KW-0472">Membrane</keyword>
<organism evidence="12 13">
    <name type="scientific">Variimorphobacter saccharofermentans</name>
    <dbReference type="NCBI Taxonomy" id="2755051"/>
    <lineage>
        <taxon>Bacteria</taxon>
        <taxon>Bacillati</taxon>
        <taxon>Bacillota</taxon>
        <taxon>Clostridia</taxon>
        <taxon>Lachnospirales</taxon>
        <taxon>Lachnospiraceae</taxon>
        <taxon>Variimorphobacter</taxon>
    </lineage>
</organism>
<dbReference type="SMART" id="SM00304">
    <property type="entry name" value="HAMP"/>
    <property type="match status" value="1"/>
</dbReference>
<dbReference type="Gene3D" id="6.10.340.10">
    <property type="match status" value="1"/>
</dbReference>